<dbReference type="AlphaFoldDB" id="A0A645CPE4"/>
<protein>
    <recommendedName>
        <fullName evidence="1">PD-(D/E)XK endonuclease-like domain-containing protein</fullName>
    </recommendedName>
</protein>
<comment type="caution">
    <text evidence="2">The sequence shown here is derived from an EMBL/GenBank/DDBJ whole genome shotgun (WGS) entry which is preliminary data.</text>
</comment>
<dbReference type="Pfam" id="PF12705">
    <property type="entry name" value="PDDEXK_1"/>
    <property type="match status" value="1"/>
</dbReference>
<accession>A0A645CPE4</accession>
<organism evidence="2">
    <name type="scientific">bioreactor metagenome</name>
    <dbReference type="NCBI Taxonomy" id="1076179"/>
    <lineage>
        <taxon>unclassified sequences</taxon>
        <taxon>metagenomes</taxon>
        <taxon>ecological metagenomes</taxon>
    </lineage>
</organism>
<dbReference type="Gene3D" id="3.90.320.10">
    <property type="match status" value="1"/>
</dbReference>
<name>A0A645CPE4_9ZZZZ</name>
<sequence length="266" mass="30045">MATIEELRQEPHWSYSALNTYLNICQLQYYFRYLEPSEVDQTAICFPFGRAFHAALTAQAWECVMGSSLTSEEIVEQFAETFKIETAAAPNLRYKEGETFDSMVTLAEKMLDAALANWSDFYTVKGVARAFKIDVPGLNKPLIGEFDMVTQEGGNACIVDWKTSAARWPTGKADRDLQATVFSYAFRQLEGVMPLFRFDVVTKTKNPSCESHYTSRNASAFQRFEVLANKVQEAVQKGVFLPAETSFSCADCAYANRCRKFHRKGV</sequence>
<feature type="domain" description="PD-(D/E)XK endonuclease-like" evidence="1">
    <location>
        <begin position="12"/>
        <end position="259"/>
    </location>
</feature>
<dbReference type="InterPro" id="IPR011335">
    <property type="entry name" value="Restrct_endonuc-II-like"/>
</dbReference>
<evidence type="ECO:0000313" key="2">
    <source>
        <dbReference type="EMBL" id="MPM78744.1"/>
    </source>
</evidence>
<dbReference type="InterPro" id="IPR011604">
    <property type="entry name" value="PDDEXK-like_dom_sf"/>
</dbReference>
<dbReference type="EMBL" id="VSSQ01028856">
    <property type="protein sequence ID" value="MPM78744.1"/>
    <property type="molecule type" value="Genomic_DNA"/>
</dbReference>
<reference evidence="2" key="1">
    <citation type="submission" date="2019-08" db="EMBL/GenBank/DDBJ databases">
        <authorList>
            <person name="Kucharzyk K."/>
            <person name="Murdoch R.W."/>
            <person name="Higgins S."/>
            <person name="Loffler F."/>
        </authorList>
    </citation>
    <scope>NUCLEOTIDE SEQUENCE</scope>
</reference>
<evidence type="ECO:0000259" key="1">
    <source>
        <dbReference type="Pfam" id="PF12705"/>
    </source>
</evidence>
<dbReference type="SUPFAM" id="SSF52980">
    <property type="entry name" value="Restriction endonuclease-like"/>
    <property type="match status" value="1"/>
</dbReference>
<proteinExistence type="predicted"/>
<dbReference type="InterPro" id="IPR038726">
    <property type="entry name" value="PDDEXK_AddAB-type"/>
</dbReference>
<gene>
    <name evidence="2" type="ORF">SDC9_125755</name>
</gene>